<accession>A0A6J4PA07</accession>
<proteinExistence type="predicted"/>
<dbReference type="SUPFAM" id="SSF54913">
    <property type="entry name" value="GlnB-like"/>
    <property type="match status" value="1"/>
</dbReference>
<organism evidence="2">
    <name type="scientific">uncultured Pseudonocardia sp</name>
    <dbReference type="NCBI Taxonomy" id="211455"/>
    <lineage>
        <taxon>Bacteria</taxon>
        <taxon>Bacillati</taxon>
        <taxon>Actinomycetota</taxon>
        <taxon>Actinomycetes</taxon>
        <taxon>Pseudonocardiales</taxon>
        <taxon>Pseudonocardiaceae</taxon>
        <taxon>Pseudonocardia</taxon>
        <taxon>environmental samples</taxon>
    </lineage>
</organism>
<dbReference type="Pfam" id="PF09413">
    <property type="entry name" value="DUF2007"/>
    <property type="match status" value="1"/>
</dbReference>
<dbReference type="InterPro" id="IPR018551">
    <property type="entry name" value="DUF2007"/>
</dbReference>
<feature type="domain" description="DUF2007" evidence="1">
    <location>
        <begin position="25"/>
        <end position="82"/>
    </location>
</feature>
<dbReference type="AlphaFoldDB" id="A0A6J4PA07"/>
<evidence type="ECO:0000259" key="1">
    <source>
        <dbReference type="Pfam" id="PF09413"/>
    </source>
</evidence>
<evidence type="ECO:0000313" key="2">
    <source>
        <dbReference type="EMBL" id="CAA9410377.1"/>
    </source>
</evidence>
<name>A0A6J4PA07_9PSEU</name>
<protein>
    <recommendedName>
        <fullName evidence="1">DUF2007 domain-containing protein</fullName>
    </recommendedName>
</protein>
<gene>
    <name evidence="2" type="ORF">AVDCRST_MAG66-1990</name>
</gene>
<dbReference type="EMBL" id="CADCUS010000289">
    <property type="protein sequence ID" value="CAA9410377.1"/>
    <property type="molecule type" value="Genomic_DNA"/>
</dbReference>
<dbReference type="InterPro" id="IPR011322">
    <property type="entry name" value="N-reg_PII-like_a/b"/>
</dbReference>
<reference evidence="2" key="1">
    <citation type="submission" date="2020-02" db="EMBL/GenBank/DDBJ databases">
        <authorList>
            <person name="Meier V. D."/>
        </authorList>
    </citation>
    <scope>NUCLEOTIDE SEQUENCE</scope>
    <source>
        <strain evidence="2">AVDCRST_MAG66</strain>
    </source>
</reference>
<sequence>MDDARRTDRGDQMVHDGPVAVAVVSSRMAAELIVGFLRSNDVPALVVADDAGGQEPQLQLEGVRVLVAPADAALARELLAERGTPRTAGGGA</sequence>